<proteinExistence type="predicted"/>
<protein>
    <submittedName>
        <fullName evidence="1">TIGR04150 pseudo-rSAM protein</fullName>
    </submittedName>
</protein>
<organism evidence="1 2">
    <name type="scientific">Parabacteroides distasonis</name>
    <dbReference type="NCBI Taxonomy" id="823"/>
    <lineage>
        <taxon>Bacteria</taxon>
        <taxon>Pseudomonadati</taxon>
        <taxon>Bacteroidota</taxon>
        <taxon>Bacteroidia</taxon>
        <taxon>Bacteroidales</taxon>
        <taxon>Tannerellaceae</taxon>
        <taxon>Parabacteroides</taxon>
    </lineage>
</organism>
<name>A0A3R6BVS9_PARDI</name>
<dbReference type="InterPro" id="IPR026418">
    <property type="entry name" value="Pseudo_rSAM"/>
</dbReference>
<dbReference type="Proteomes" id="UP000284660">
    <property type="component" value="Unassembled WGS sequence"/>
</dbReference>
<dbReference type="EMBL" id="QSJN01000011">
    <property type="protein sequence ID" value="RHD72406.1"/>
    <property type="molecule type" value="Genomic_DNA"/>
</dbReference>
<evidence type="ECO:0000313" key="1">
    <source>
        <dbReference type="EMBL" id="RHD72406.1"/>
    </source>
</evidence>
<sequence>MNMNHINTLWFYLYPYIVISEDLDNYLFYNTSTYNGLSFEKKKTINPIVEQLQDIEKLYSVKIDVKDLEDDFLYNFVKTIQAYGYGDIIEGDLEKPIIMPPILNLQRGVERLKENKSPISENILSYLHGVEVYINGNCTFDCQHCRDRFKQYLCCTKSANVLDPVLLKNFLFSIYYTGAEITLSGGNIFQYKELENLLPILEGIDATHTLVSDWRNIPEDLSLLNKITKKSFRLKVLVNEPTDIFPVIVLAQRIKDLQIKQCWVISITSFPEYEKAEALSESLSELVDDVTIRPFYTGENIAFFEECIFIDQEELDNIELDRQGVFALQALNTNNFGKITILSDGNVYANVNEKSLGHIQDPIKKMLCEELEKGTSWRRTRYDLAPCSQCRYKLICPSPSNYELAIGKNNLCHINPL</sequence>
<accession>A0A3R6BVS9</accession>
<dbReference type="AlphaFoldDB" id="A0A3R6BVS9"/>
<dbReference type="NCBIfam" id="TIGR04150">
    <property type="entry name" value="pseudo_rSAM_GG"/>
    <property type="match status" value="1"/>
</dbReference>
<comment type="caution">
    <text evidence="1">The sequence shown here is derived from an EMBL/GenBank/DDBJ whole genome shotgun (WGS) entry which is preliminary data.</text>
</comment>
<reference evidence="1 2" key="1">
    <citation type="submission" date="2018-08" db="EMBL/GenBank/DDBJ databases">
        <title>A genome reference for cultivated species of the human gut microbiota.</title>
        <authorList>
            <person name="Zou Y."/>
            <person name="Xue W."/>
            <person name="Luo G."/>
        </authorList>
    </citation>
    <scope>NUCLEOTIDE SEQUENCE [LARGE SCALE GENOMIC DNA]</scope>
    <source>
        <strain evidence="1 2">AM30-4</strain>
    </source>
</reference>
<evidence type="ECO:0000313" key="2">
    <source>
        <dbReference type="Proteomes" id="UP000284660"/>
    </source>
</evidence>
<gene>
    <name evidence="1" type="ORF">DW782_16235</name>
</gene>